<name>A0A1G9U2M4_9FIRM</name>
<accession>A0A1G9U2M4</accession>
<evidence type="ECO:0008006" key="3">
    <source>
        <dbReference type="Google" id="ProtNLM"/>
    </source>
</evidence>
<proteinExistence type="predicted"/>
<dbReference type="EMBL" id="FNGW01000014">
    <property type="protein sequence ID" value="SDM53864.1"/>
    <property type="molecule type" value="Genomic_DNA"/>
</dbReference>
<dbReference type="Proteomes" id="UP000199068">
    <property type="component" value="Unassembled WGS sequence"/>
</dbReference>
<organism evidence="1 2">
    <name type="scientific">Romboutsia lituseburensis DSM 797</name>
    <dbReference type="NCBI Taxonomy" id="1121325"/>
    <lineage>
        <taxon>Bacteria</taxon>
        <taxon>Bacillati</taxon>
        <taxon>Bacillota</taxon>
        <taxon>Clostridia</taxon>
        <taxon>Peptostreptococcales</taxon>
        <taxon>Peptostreptococcaceae</taxon>
        <taxon>Romboutsia</taxon>
    </lineage>
</organism>
<reference evidence="1 2" key="1">
    <citation type="submission" date="2016-10" db="EMBL/GenBank/DDBJ databases">
        <authorList>
            <person name="de Groot N.N."/>
        </authorList>
    </citation>
    <scope>NUCLEOTIDE SEQUENCE [LARGE SCALE GENOMIC DNA]</scope>
    <source>
        <strain evidence="1 2">DSM 797</strain>
    </source>
</reference>
<dbReference type="STRING" id="1121325.SAMN04515677_11454"/>
<evidence type="ECO:0000313" key="1">
    <source>
        <dbReference type="EMBL" id="SDM53864.1"/>
    </source>
</evidence>
<gene>
    <name evidence="1" type="ORF">SAMN04515677_11454</name>
</gene>
<dbReference type="RefSeq" id="WP_170139137.1">
    <property type="nucleotide sequence ID" value="NZ_FNGW01000014.1"/>
</dbReference>
<sequence>MEELRFAVGQLYEEFGHNEVTVALSQILDCLVVEKQREEFEEWKKSKDLNKSQKIVM</sequence>
<protein>
    <recommendedName>
        <fullName evidence="3">Spo0E like sporulation regulatory protein</fullName>
    </recommendedName>
</protein>
<dbReference type="AlphaFoldDB" id="A0A1G9U2M4"/>
<evidence type="ECO:0000313" key="2">
    <source>
        <dbReference type="Proteomes" id="UP000199068"/>
    </source>
</evidence>
<keyword evidence="2" id="KW-1185">Reference proteome</keyword>